<sequence>MVYLFVVLKLLDFISRDLAGALPFAQNQEITSFIIEAALAIIIGLIHAKNIGILRKLGLKRLAEIDP</sequence>
<gene>
    <name evidence="2" type="ORF">FYJ51_00980</name>
</gene>
<keyword evidence="1" id="KW-1133">Transmembrane helix</keyword>
<dbReference type="AlphaFoldDB" id="A0A7X2TFJ1"/>
<proteinExistence type="predicted"/>
<keyword evidence="1" id="KW-0812">Transmembrane</keyword>
<dbReference type="RefSeq" id="WP_154502250.1">
    <property type="nucleotide sequence ID" value="NZ_VUMN01000001.1"/>
</dbReference>
<name>A0A7X2TFJ1_9FIRM</name>
<evidence type="ECO:0000256" key="1">
    <source>
        <dbReference type="SAM" id="Phobius"/>
    </source>
</evidence>
<evidence type="ECO:0000313" key="2">
    <source>
        <dbReference type="EMBL" id="MSS57486.1"/>
    </source>
</evidence>
<keyword evidence="3" id="KW-1185">Reference proteome</keyword>
<feature type="transmembrane region" description="Helical" evidence="1">
    <location>
        <begin position="30"/>
        <end position="48"/>
    </location>
</feature>
<dbReference type="EMBL" id="VUMN01000001">
    <property type="protein sequence ID" value="MSS57486.1"/>
    <property type="molecule type" value="Genomic_DNA"/>
</dbReference>
<accession>A0A7X2TFJ1</accession>
<protein>
    <submittedName>
        <fullName evidence="2">Uncharacterized protein</fullName>
    </submittedName>
</protein>
<reference evidence="2 3" key="1">
    <citation type="submission" date="2019-08" db="EMBL/GenBank/DDBJ databases">
        <title>In-depth cultivation of the pig gut microbiome towards novel bacterial diversity and tailored functional studies.</title>
        <authorList>
            <person name="Wylensek D."/>
            <person name="Hitch T.C.A."/>
            <person name="Clavel T."/>
        </authorList>
    </citation>
    <scope>NUCLEOTIDE SEQUENCE [LARGE SCALE GENOMIC DNA]</scope>
    <source>
        <strain evidence="2 3">Oil+RF-744-GAM-WT-6</strain>
    </source>
</reference>
<comment type="caution">
    <text evidence="2">The sequence shown here is derived from an EMBL/GenBank/DDBJ whole genome shotgun (WGS) entry which is preliminary data.</text>
</comment>
<keyword evidence="1" id="KW-0472">Membrane</keyword>
<organism evidence="2 3">
    <name type="scientific">Stecheria intestinalis</name>
    <dbReference type="NCBI Taxonomy" id="2606630"/>
    <lineage>
        <taxon>Bacteria</taxon>
        <taxon>Bacillati</taxon>
        <taxon>Bacillota</taxon>
        <taxon>Erysipelotrichia</taxon>
        <taxon>Erysipelotrichales</taxon>
        <taxon>Erysipelotrichaceae</taxon>
        <taxon>Stecheria</taxon>
    </lineage>
</organism>
<dbReference type="Proteomes" id="UP000461880">
    <property type="component" value="Unassembled WGS sequence"/>
</dbReference>
<evidence type="ECO:0000313" key="3">
    <source>
        <dbReference type="Proteomes" id="UP000461880"/>
    </source>
</evidence>